<feature type="transmembrane region" description="Helical" evidence="1">
    <location>
        <begin position="88"/>
        <end position="107"/>
    </location>
</feature>
<feature type="transmembrane region" description="Helical" evidence="1">
    <location>
        <begin position="48"/>
        <end position="67"/>
    </location>
</feature>
<dbReference type="RefSeq" id="WP_093114417.1">
    <property type="nucleotide sequence ID" value="NZ_FNGG01000013.1"/>
</dbReference>
<feature type="transmembrane region" description="Helical" evidence="1">
    <location>
        <begin position="210"/>
        <end position="227"/>
    </location>
</feature>
<evidence type="ECO:0000313" key="2">
    <source>
        <dbReference type="EMBL" id="SEF12081.1"/>
    </source>
</evidence>
<proteinExistence type="predicted"/>
<dbReference type="NCBIfam" id="TIGR04370">
    <property type="entry name" value="glyco_rpt_poly"/>
    <property type="match status" value="2"/>
</dbReference>
<dbReference type="AlphaFoldDB" id="A0A1H5PG88"/>
<keyword evidence="1" id="KW-1133">Transmembrane helix</keyword>
<feature type="transmembrane region" description="Helical" evidence="1">
    <location>
        <begin position="376"/>
        <end position="395"/>
    </location>
</feature>
<feature type="transmembrane region" description="Helical" evidence="1">
    <location>
        <begin position="159"/>
        <end position="176"/>
    </location>
</feature>
<reference evidence="2 3" key="1">
    <citation type="submission" date="2016-10" db="EMBL/GenBank/DDBJ databases">
        <authorList>
            <person name="de Groot N.N."/>
        </authorList>
    </citation>
    <scope>NUCLEOTIDE SEQUENCE [LARGE SCALE GENOMIC DNA]</scope>
    <source>
        <strain evidence="2 3">DSM 23553</strain>
    </source>
</reference>
<protein>
    <submittedName>
        <fullName evidence="2">Oligosaccharide repeat unit polymerase</fullName>
    </submittedName>
</protein>
<feature type="transmembrane region" description="Helical" evidence="1">
    <location>
        <begin position="127"/>
        <end position="150"/>
    </location>
</feature>
<accession>A0A1H5PG88</accession>
<dbReference type="Proteomes" id="UP000199448">
    <property type="component" value="Unassembled WGS sequence"/>
</dbReference>
<name>A0A1H5PG88_9FLAO</name>
<feature type="transmembrane region" description="Helical" evidence="1">
    <location>
        <begin position="345"/>
        <end position="364"/>
    </location>
</feature>
<keyword evidence="1" id="KW-0812">Transmembrane</keyword>
<evidence type="ECO:0000313" key="3">
    <source>
        <dbReference type="Proteomes" id="UP000199448"/>
    </source>
</evidence>
<sequence length="427" mass="50040">MIVFPHYNNIDFLKKIHPIKVILLAFLTWIALFITSPLSVQIKLNFDAYILLFLNILAFIFGTLLYKNKTNFYIIPKSNKHLIKLFRIIFNLALLGLTVKIFDRFFIRGITIGAGYFDNRELMEGAGGNAFAIFSAVLSPLGIIPLFLLLKYNLKFNRFYKGAIFLLFFAQIFDAILLGSRSILFILFILFGLYMAFFKKIRFTFRKSIIVLFAFLAFLFLMNFIFLERTREFAGNKTYEIVLNESNVNYTLTSNKEFKNNFRNMNSISQTISFTYITTIQYFTHGMIEFSYLYDNFHKEHSLGGYTFAVYDRFFSKIMGTNFDQEKLQKLAPREGVYTTFFGPLYLDFGWLTIVFMLLFGKVTRNIYEKSKKGSDWAIIMLFYFFIVLMFAPVFNFVNGAGGIFILTSLLIFSIISNRFYKYEKLF</sequence>
<organism evidence="2 3">
    <name type="scientific">Salinimicrobium catena</name>
    <dbReference type="NCBI Taxonomy" id="390640"/>
    <lineage>
        <taxon>Bacteria</taxon>
        <taxon>Pseudomonadati</taxon>
        <taxon>Bacteroidota</taxon>
        <taxon>Flavobacteriia</taxon>
        <taxon>Flavobacteriales</taxon>
        <taxon>Flavobacteriaceae</taxon>
        <taxon>Salinimicrobium</taxon>
    </lineage>
</organism>
<dbReference type="OrthoDB" id="7017941at2"/>
<keyword evidence="1" id="KW-0472">Membrane</keyword>
<gene>
    <name evidence="2" type="ORF">SAMN04488034_11311</name>
</gene>
<feature type="transmembrane region" description="Helical" evidence="1">
    <location>
        <begin position="21"/>
        <end position="42"/>
    </location>
</feature>
<dbReference type="EMBL" id="FNUG01000013">
    <property type="protein sequence ID" value="SEF12081.1"/>
    <property type="molecule type" value="Genomic_DNA"/>
</dbReference>
<evidence type="ECO:0000256" key="1">
    <source>
        <dbReference type="SAM" id="Phobius"/>
    </source>
</evidence>
<dbReference type="STRING" id="390640.SAMN04488034_11311"/>
<keyword evidence="3" id="KW-1185">Reference proteome</keyword>
<feature type="transmembrane region" description="Helical" evidence="1">
    <location>
        <begin position="401"/>
        <end position="421"/>
    </location>
</feature>